<evidence type="ECO:0000259" key="2">
    <source>
        <dbReference type="Pfam" id="PF09084"/>
    </source>
</evidence>
<dbReference type="InterPro" id="IPR027939">
    <property type="entry name" value="NMT1/THI5"/>
</dbReference>
<keyword evidence="4" id="KW-1185">Reference proteome</keyword>
<dbReference type="RefSeq" id="WP_208044394.1">
    <property type="nucleotide sequence ID" value="NZ_JAGDYL010000001.1"/>
</dbReference>
<dbReference type="SUPFAM" id="SSF53850">
    <property type="entry name" value="Periplasmic binding protein-like II"/>
    <property type="match status" value="1"/>
</dbReference>
<dbReference type="InterPro" id="IPR015168">
    <property type="entry name" value="SsuA/THI5"/>
</dbReference>
<keyword evidence="1" id="KW-0732">Signal</keyword>
<evidence type="ECO:0000313" key="3">
    <source>
        <dbReference type="EMBL" id="MBO1803915.1"/>
    </source>
</evidence>
<organism evidence="3 4">
    <name type="scientific">Leucobacter ruminantium</name>
    <dbReference type="NCBI Taxonomy" id="1289170"/>
    <lineage>
        <taxon>Bacteria</taxon>
        <taxon>Bacillati</taxon>
        <taxon>Actinomycetota</taxon>
        <taxon>Actinomycetes</taxon>
        <taxon>Micrococcales</taxon>
        <taxon>Microbacteriaceae</taxon>
        <taxon>Leucobacter</taxon>
    </lineage>
</organism>
<feature type="signal peptide" evidence="1">
    <location>
        <begin position="1"/>
        <end position="23"/>
    </location>
</feature>
<feature type="chain" id="PRO_5038678871" evidence="1">
    <location>
        <begin position="24"/>
        <end position="331"/>
    </location>
</feature>
<dbReference type="PROSITE" id="PS51257">
    <property type="entry name" value="PROKAR_LIPOPROTEIN"/>
    <property type="match status" value="1"/>
</dbReference>
<dbReference type="EMBL" id="JAGDYL010000001">
    <property type="protein sequence ID" value="MBO1803915.1"/>
    <property type="molecule type" value="Genomic_DNA"/>
</dbReference>
<dbReference type="Pfam" id="PF09084">
    <property type="entry name" value="NMT1"/>
    <property type="match status" value="1"/>
</dbReference>
<evidence type="ECO:0000256" key="1">
    <source>
        <dbReference type="SAM" id="SignalP"/>
    </source>
</evidence>
<dbReference type="GO" id="GO:0009228">
    <property type="term" value="P:thiamine biosynthetic process"/>
    <property type="evidence" value="ECO:0007669"/>
    <property type="project" value="InterPro"/>
</dbReference>
<protein>
    <submittedName>
        <fullName evidence="3">ABC transporter substrate-binding protein</fullName>
    </submittedName>
</protein>
<reference evidence="3" key="1">
    <citation type="submission" date="2021-03" db="EMBL/GenBank/DDBJ databases">
        <title>Leucobacter chromiisoli sp. nov., isolated from chromium-containing soil of chemical plant.</title>
        <authorList>
            <person name="Xu Z."/>
        </authorList>
    </citation>
    <scope>NUCLEOTIDE SEQUENCE</scope>
    <source>
        <strain evidence="3">A2</strain>
    </source>
</reference>
<dbReference type="Proteomes" id="UP000664398">
    <property type="component" value="Unassembled WGS sequence"/>
</dbReference>
<feature type="domain" description="SsuA/THI5-like" evidence="2">
    <location>
        <begin position="66"/>
        <end position="259"/>
    </location>
</feature>
<gene>
    <name evidence="3" type="ORF">J4H91_01085</name>
</gene>
<evidence type="ECO:0000313" key="4">
    <source>
        <dbReference type="Proteomes" id="UP000664398"/>
    </source>
</evidence>
<comment type="caution">
    <text evidence="3">The sequence shown here is derived from an EMBL/GenBank/DDBJ whole genome shotgun (WGS) entry which is preliminary data.</text>
</comment>
<dbReference type="Gene3D" id="3.40.190.10">
    <property type="entry name" value="Periplasmic binding protein-like II"/>
    <property type="match status" value="2"/>
</dbReference>
<proteinExistence type="predicted"/>
<dbReference type="PANTHER" id="PTHR31528:SF3">
    <property type="entry name" value="THIAMINE BIOSYNTHESIS PROTEIN HI_0357-RELATED"/>
    <property type="match status" value="1"/>
</dbReference>
<accession>A0A939RT99</accession>
<sequence length="331" mass="35720">MKSRLTATLAAAALLAAGLSACASSSANDPPADSDPAAEKQSATMLMNYFAQAEQGGYWDTAVHQYAEDAGVTIDVEQGGPGIATVPQVASGSYDFGVAQADDIVIARASGMPVVALMAPIDKTLFVLMTHKDSGVTDFDQLGGHQVAVRQGAPYWDYIKAKYELDDVSQIAFHGSMSEFKAQPDLAQQGYATSDVYLAAQNDIDINVLSVADQAGYNPYSQVLFTSEDFIEKNPELVAEVVNASIEGWQHFLDDPADAKEKVLATNTDTDPEVFDASVEELHADGWFTDPIGSMTADRWEELRDQLALIEAVPEDFDISTTWTDEYLPQK</sequence>
<dbReference type="PANTHER" id="PTHR31528">
    <property type="entry name" value="4-AMINO-5-HYDROXYMETHYL-2-METHYLPYRIMIDINE PHOSPHATE SYNTHASE THI11-RELATED"/>
    <property type="match status" value="1"/>
</dbReference>
<dbReference type="AlphaFoldDB" id="A0A939RT99"/>
<name>A0A939RT99_9MICO</name>